<name>A0A1Y2AIH2_9TREE</name>
<sequence length="490" mass="54092">MLQVVSGSAPKYKNYNMSRDPRLNTSRLSSAFIPRKPKASLFQGLDFYVQPKGTRMLDFSNVCGLIEDFGGRICSQPCHKGPIIIIILDSFANGLASITKSNCRASEEIIRLSDWTGRELVKYFGKIKGAVPDQPREWCSVLKADWLRDCVNTGTLVPKAPWEIVGEIEFAPAGPPGSPTMKDTLPTKPVETSQEPALEPASASNVHQSDIRQGPEVATNESSKMMISQNSGRRPSRTSRSASFELDPLPPPAFTIGHRSISDQSQNRITSDPSQDRDSRHGSPNRDMPRQMHTFNPSQDQDSLHRSLERESSLQNQDRDTGPSQISSSSTSVIDCPQSPAPAPLKQERFLNQYGLPVTFHVLGGRNKAIFDIVLKNELSGYLTTATKAQFIIVPAGADVNLTSVQVAVVRDAIVDPTRAAVTSDWIDACIEQQRILEHQPFKFILQENLPLTPSSEAVSADFADSSRKRGSPFDTIERQSKRPVLELRI</sequence>
<dbReference type="Proteomes" id="UP000193986">
    <property type="component" value="Unassembled WGS sequence"/>
</dbReference>
<dbReference type="InParanoid" id="A0A1Y2AIH2"/>
<protein>
    <recommendedName>
        <fullName evidence="2">BRCT domain-containing protein</fullName>
    </recommendedName>
</protein>
<evidence type="ECO:0000313" key="4">
    <source>
        <dbReference type="Proteomes" id="UP000193986"/>
    </source>
</evidence>
<feature type="compositionally biased region" description="Polar residues" evidence="1">
    <location>
        <begin position="219"/>
        <end position="242"/>
    </location>
</feature>
<evidence type="ECO:0000313" key="3">
    <source>
        <dbReference type="EMBL" id="ORY22389.1"/>
    </source>
</evidence>
<dbReference type="PROSITE" id="PS50172">
    <property type="entry name" value="BRCT"/>
    <property type="match status" value="2"/>
</dbReference>
<organism evidence="3 4">
    <name type="scientific">Naematelia encephala</name>
    <dbReference type="NCBI Taxonomy" id="71784"/>
    <lineage>
        <taxon>Eukaryota</taxon>
        <taxon>Fungi</taxon>
        <taxon>Dikarya</taxon>
        <taxon>Basidiomycota</taxon>
        <taxon>Agaricomycotina</taxon>
        <taxon>Tremellomycetes</taxon>
        <taxon>Tremellales</taxon>
        <taxon>Naemateliaceae</taxon>
        <taxon>Naematelia</taxon>
    </lineage>
</organism>
<feature type="domain" description="BRCT" evidence="2">
    <location>
        <begin position="37"/>
        <end position="164"/>
    </location>
</feature>
<dbReference type="Gene3D" id="3.40.50.10190">
    <property type="entry name" value="BRCT domain"/>
    <property type="match status" value="1"/>
</dbReference>
<dbReference type="EMBL" id="MCFC01000094">
    <property type="protein sequence ID" value="ORY22389.1"/>
    <property type="molecule type" value="Genomic_DNA"/>
</dbReference>
<feature type="region of interest" description="Disordered" evidence="1">
    <location>
        <begin position="170"/>
        <end position="341"/>
    </location>
</feature>
<keyword evidence="4" id="KW-1185">Reference proteome</keyword>
<dbReference type="InterPro" id="IPR036420">
    <property type="entry name" value="BRCT_dom_sf"/>
</dbReference>
<dbReference type="InterPro" id="IPR001357">
    <property type="entry name" value="BRCT_dom"/>
</dbReference>
<comment type="caution">
    <text evidence="3">The sequence shown here is derived from an EMBL/GenBank/DDBJ whole genome shotgun (WGS) entry which is preliminary data.</text>
</comment>
<proteinExistence type="predicted"/>
<feature type="compositionally biased region" description="Polar residues" evidence="1">
    <location>
        <begin position="262"/>
        <end position="273"/>
    </location>
</feature>
<accession>A0A1Y2AIH2</accession>
<evidence type="ECO:0000259" key="2">
    <source>
        <dbReference type="PROSITE" id="PS50172"/>
    </source>
</evidence>
<reference evidence="3 4" key="1">
    <citation type="submission" date="2016-07" db="EMBL/GenBank/DDBJ databases">
        <title>Pervasive Adenine N6-methylation of Active Genes in Fungi.</title>
        <authorList>
            <consortium name="DOE Joint Genome Institute"/>
            <person name="Mondo S.J."/>
            <person name="Dannebaum R.O."/>
            <person name="Kuo R.C."/>
            <person name="Labutti K."/>
            <person name="Haridas S."/>
            <person name="Kuo A."/>
            <person name="Salamov A."/>
            <person name="Ahrendt S.R."/>
            <person name="Lipzen A."/>
            <person name="Sullivan W."/>
            <person name="Andreopoulos W.B."/>
            <person name="Clum A."/>
            <person name="Lindquist E."/>
            <person name="Daum C."/>
            <person name="Ramamoorthy G.K."/>
            <person name="Gryganskyi A."/>
            <person name="Culley D."/>
            <person name="Magnuson J.K."/>
            <person name="James T.Y."/>
            <person name="O'Malley M.A."/>
            <person name="Stajich J.E."/>
            <person name="Spatafora J.W."/>
            <person name="Visel A."/>
            <person name="Grigoriev I.V."/>
        </authorList>
    </citation>
    <scope>NUCLEOTIDE SEQUENCE [LARGE SCALE GENOMIC DNA]</scope>
    <source>
        <strain evidence="3 4">68-887.2</strain>
    </source>
</reference>
<dbReference type="OrthoDB" id="2565199at2759"/>
<feature type="domain" description="BRCT" evidence="2">
    <location>
        <begin position="422"/>
        <end position="444"/>
    </location>
</feature>
<evidence type="ECO:0000256" key="1">
    <source>
        <dbReference type="SAM" id="MobiDB-lite"/>
    </source>
</evidence>
<gene>
    <name evidence="3" type="ORF">BCR39DRAFT_591337</name>
</gene>
<dbReference type="AlphaFoldDB" id="A0A1Y2AIH2"/>
<dbReference type="SUPFAM" id="SSF52113">
    <property type="entry name" value="BRCT domain"/>
    <property type="match status" value="1"/>
</dbReference>
<feature type="compositionally biased region" description="Basic and acidic residues" evidence="1">
    <location>
        <begin position="302"/>
        <end position="321"/>
    </location>
</feature>